<evidence type="ECO:0000256" key="1">
    <source>
        <dbReference type="SAM" id="MobiDB-lite"/>
    </source>
</evidence>
<proteinExistence type="predicted"/>
<protein>
    <submittedName>
        <fullName evidence="2">Uncharacterized protein</fullName>
    </submittedName>
</protein>
<accession>A0A7S1S6I3</accession>
<feature type="region of interest" description="Disordered" evidence="1">
    <location>
        <begin position="232"/>
        <end position="254"/>
    </location>
</feature>
<reference evidence="2" key="1">
    <citation type="submission" date="2021-01" db="EMBL/GenBank/DDBJ databases">
        <authorList>
            <person name="Corre E."/>
            <person name="Pelletier E."/>
            <person name="Niang G."/>
            <person name="Scheremetjew M."/>
            <person name="Finn R."/>
            <person name="Kale V."/>
            <person name="Holt S."/>
            <person name="Cochrane G."/>
            <person name="Meng A."/>
            <person name="Brown T."/>
            <person name="Cohen L."/>
        </authorList>
    </citation>
    <scope>NUCLEOTIDE SEQUENCE</scope>
    <source>
        <strain evidence="2">OF101</strain>
    </source>
</reference>
<dbReference type="AlphaFoldDB" id="A0A7S1S6I3"/>
<name>A0A7S1S6I3_ALECA</name>
<evidence type="ECO:0000313" key="2">
    <source>
        <dbReference type="EMBL" id="CAD9185995.1"/>
    </source>
</evidence>
<gene>
    <name evidence="2" type="ORF">ACAT0790_LOCUS62769</name>
</gene>
<dbReference type="EMBL" id="HBGE01105282">
    <property type="protein sequence ID" value="CAD9185995.1"/>
    <property type="molecule type" value="Transcribed_RNA"/>
</dbReference>
<sequence>MGGAIGINDNATQAARDKASYRFLQEIFKAKLTLGQMKDLNSKRAVIVSGPGKSPPVFNMVLELAAKHDVAVAMVYDPDLEHATASQLSWESNYATNLGRAVEAKKPLLVLLHDDKIPGNVQRLEMQFLDSKEYTYNIMTVQQFLQDFCGGSVFEGDEGVLYVGEAALQAHVGRSGMDRFEGSFHASGRAKRGVYFYASGERNLIESQDDAPLQAGNRETCRVFGADNRPSFYGTFETQPPREDGTFGPMKKVG</sequence>
<organism evidence="2">
    <name type="scientific">Alexandrium catenella</name>
    <name type="common">Red tide dinoflagellate</name>
    <name type="synonym">Gonyaulax catenella</name>
    <dbReference type="NCBI Taxonomy" id="2925"/>
    <lineage>
        <taxon>Eukaryota</taxon>
        <taxon>Sar</taxon>
        <taxon>Alveolata</taxon>
        <taxon>Dinophyceae</taxon>
        <taxon>Gonyaulacales</taxon>
        <taxon>Pyrocystaceae</taxon>
        <taxon>Alexandrium</taxon>
    </lineage>
</organism>